<reference evidence="2 3" key="1">
    <citation type="submission" date="2020-12" db="EMBL/GenBank/DDBJ databases">
        <title>De novo assembly of Tibetan sheep genome.</title>
        <authorList>
            <person name="Li X."/>
        </authorList>
    </citation>
    <scope>NUCLEOTIDE SEQUENCE [LARGE SCALE GENOMIC DNA]</scope>
    <source>
        <tissue evidence="2">Heart</tissue>
    </source>
</reference>
<gene>
    <name evidence="2" type="ORF">JEQ12_020443</name>
</gene>
<accession>A0A836CPH8</accession>
<dbReference type="SUPFAM" id="SSF46689">
    <property type="entry name" value="Homeodomain-like"/>
    <property type="match status" value="1"/>
</dbReference>
<proteinExistence type="predicted"/>
<evidence type="ECO:0008006" key="4">
    <source>
        <dbReference type="Google" id="ProtNLM"/>
    </source>
</evidence>
<evidence type="ECO:0000256" key="1">
    <source>
        <dbReference type="SAM" id="MobiDB-lite"/>
    </source>
</evidence>
<dbReference type="AlphaFoldDB" id="A0A836CPH8"/>
<comment type="caution">
    <text evidence="2">The sequence shown here is derived from an EMBL/GenBank/DDBJ whole genome shotgun (WGS) entry which is preliminary data.</text>
</comment>
<name>A0A836CPH8_SHEEP</name>
<dbReference type="Gene3D" id="1.10.10.60">
    <property type="entry name" value="Homeodomain-like"/>
    <property type="match status" value="1"/>
</dbReference>
<protein>
    <recommendedName>
        <fullName evidence="4">Homeobox domain-containing protein</fullName>
    </recommendedName>
</protein>
<evidence type="ECO:0000313" key="3">
    <source>
        <dbReference type="Proteomes" id="UP000664991"/>
    </source>
</evidence>
<organism evidence="2 3">
    <name type="scientific">Ovis aries</name>
    <name type="common">Sheep</name>
    <dbReference type="NCBI Taxonomy" id="9940"/>
    <lineage>
        <taxon>Eukaryota</taxon>
        <taxon>Metazoa</taxon>
        <taxon>Chordata</taxon>
        <taxon>Craniata</taxon>
        <taxon>Vertebrata</taxon>
        <taxon>Euteleostomi</taxon>
        <taxon>Mammalia</taxon>
        <taxon>Eutheria</taxon>
        <taxon>Laurasiatheria</taxon>
        <taxon>Artiodactyla</taxon>
        <taxon>Ruminantia</taxon>
        <taxon>Pecora</taxon>
        <taxon>Bovidae</taxon>
        <taxon>Caprinae</taxon>
        <taxon>Ovis</taxon>
    </lineage>
</organism>
<sequence>MLDTSGSSPGSWNSSQSRVSCPGPEPRKVWFKNRRAKSRRNERAAVVQAPAPAAMRRLYLILLDGS</sequence>
<feature type="region of interest" description="Disordered" evidence="1">
    <location>
        <begin position="1"/>
        <end position="36"/>
    </location>
</feature>
<dbReference type="InterPro" id="IPR009057">
    <property type="entry name" value="Homeodomain-like_sf"/>
</dbReference>
<feature type="compositionally biased region" description="Low complexity" evidence="1">
    <location>
        <begin position="1"/>
        <end position="17"/>
    </location>
</feature>
<evidence type="ECO:0000313" key="2">
    <source>
        <dbReference type="EMBL" id="KAG5194082.1"/>
    </source>
</evidence>
<dbReference type="EMBL" id="JAEMGP010000027">
    <property type="protein sequence ID" value="KAG5194082.1"/>
    <property type="molecule type" value="Genomic_DNA"/>
</dbReference>
<dbReference type="Proteomes" id="UP000664991">
    <property type="component" value="Unassembled WGS sequence"/>
</dbReference>